<keyword evidence="3" id="KW-1185">Reference proteome</keyword>
<comment type="caution">
    <text evidence="2">The sequence shown here is derived from an EMBL/GenBank/DDBJ whole genome shotgun (WGS) entry which is preliminary data.</text>
</comment>
<feature type="region of interest" description="Disordered" evidence="1">
    <location>
        <begin position="85"/>
        <end position="143"/>
    </location>
</feature>
<accession>A0ABW7FSB3</accession>
<feature type="compositionally biased region" description="Low complexity" evidence="1">
    <location>
        <begin position="97"/>
        <end position="133"/>
    </location>
</feature>
<dbReference type="Pfam" id="PF11306">
    <property type="entry name" value="DUF3108"/>
    <property type="match status" value="1"/>
</dbReference>
<dbReference type="RefSeq" id="WP_394458534.1">
    <property type="nucleotide sequence ID" value="NZ_JBIGHZ010000001.1"/>
</dbReference>
<evidence type="ECO:0000313" key="2">
    <source>
        <dbReference type="EMBL" id="MFG6447163.1"/>
    </source>
</evidence>
<reference evidence="2 3" key="1">
    <citation type="submission" date="2024-08" db="EMBL/GenBank/DDBJ databases">
        <authorList>
            <person name="Lu H."/>
        </authorList>
    </citation>
    <scope>NUCLEOTIDE SEQUENCE [LARGE SCALE GENOMIC DNA]</scope>
    <source>
        <strain evidence="2 3">BYS180W</strain>
    </source>
</reference>
<sequence>MAGRLKRRLLAAALVLAVLAAHALLLQWWQRQQGPWLDGLGAAPQLLEAQFVQELQPAAPAPEAAPAKSTPAVESTTLALQELPAPETETAPPPEAPASAASAATPAAELAKATASPELAPAPEATASAPAESGVNPFEPGPEWPVSTQLDYRLHGYYRGEVFGQAQVRWLRQGRHYQVHLEVQIGPSLAPLVRRRMSSDGQITAQGLSPTRYDEETQLLLGAPRRAAIVFDEHELRLGQGQPQARPEGVQDSVSQFVQLSWIFLSRASQLQGGGAIEFPLALPRKLYAWRYDASPSERMPTALGEMELIHLRPAVTMSGGDLQAEVWLAPTLQYLPVRLRMAQGSGVWIELNLRQLPLQTAIDPPKSRGEMNLGTSGLVETPAMSN</sequence>
<protein>
    <submittedName>
        <fullName evidence="2">DUF3108 domain-containing protein</fullName>
    </submittedName>
</protein>
<evidence type="ECO:0000313" key="3">
    <source>
        <dbReference type="Proteomes" id="UP001606099"/>
    </source>
</evidence>
<gene>
    <name evidence="2" type="ORF">ACG0Z6_02770</name>
</gene>
<evidence type="ECO:0000256" key="1">
    <source>
        <dbReference type="SAM" id="MobiDB-lite"/>
    </source>
</evidence>
<proteinExistence type="predicted"/>
<feature type="region of interest" description="Disordered" evidence="1">
    <location>
        <begin position="365"/>
        <end position="387"/>
    </location>
</feature>
<dbReference type="Proteomes" id="UP001606099">
    <property type="component" value="Unassembled WGS sequence"/>
</dbReference>
<name>A0ABW7FSB3_9BURK</name>
<organism evidence="2 3">
    <name type="scientific">Roseateles rivi</name>
    <dbReference type="NCBI Taxonomy" id="3299028"/>
    <lineage>
        <taxon>Bacteria</taxon>
        <taxon>Pseudomonadati</taxon>
        <taxon>Pseudomonadota</taxon>
        <taxon>Betaproteobacteria</taxon>
        <taxon>Burkholderiales</taxon>
        <taxon>Sphaerotilaceae</taxon>
        <taxon>Roseateles</taxon>
    </lineage>
</organism>
<dbReference type="InterPro" id="IPR021457">
    <property type="entry name" value="DUF3108"/>
</dbReference>
<dbReference type="EMBL" id="JBIGHZ010000001">
    <property type="protein sequence ID" value="MFG6447163.1"/>
    <property type="molecule type" value="Genomic_DNA"/>
</dbReference>